<keyword evidence="1" id="KW-0175">Coiled coil</keyword>
<keyword evidence="4" id="KW-1185">Reference proteome</keyword>
<feature type="compositionally biased region" description="Basic and acidic residues" evidence="2">
    <location>
        <begin position="192"/>
        <end position="207"/>
    </location>
</feature>
<dbReference type="EMBL" id="CAICTM010000020">
    <property type="protein sequence ID" value="CAB9497458.1"/>
    <property type="molecule type" value="Genomic_DNA"/>
</dbReference>
<name>A0A9N8H5A0_9STRA</name>
<feature type="region of interest" description="Disordered" evidence="2">
    <location>
        <begin position="1"/>
        <end position="29"/>
    </location>
</feature>
<dbReference type="Gene3D" id="2.60.120.920">
    <property type="match status" value="1"/>
</dbReference>
<feature type="coiled-coil region" evidence="1">
    <location>
        <begin position="49"/>
        <end position="90"/>
    </location>
</feature>
<evidence type="ECO:0000256" key="1">
    <source>
        <dbReference type="SAM" id="Coils"/>
    </source>
</evidence>
<feature type="compositionally biased region" description="Low complexity" evidence="2">
    <location>
        <begin position="103"/>
        <end position="113"/>
    </location>
</feature>
<evidence type="ECO:0000256" key="2">
    <source>
        <dbReference type="SAM" id="MobiDB-lite"/>
    </source>
</evidence>
<feature type="region of interest" description="Disordered" evidence="2">
    <location>
        <begin position="168"/>
        <end position="207"/>
    </location>
</feature>
<reference evidence="3" key="1">
    <citation type="submission" date="2020-06" db="EMBL/GenBank/DDBJ databases">
        <authorList>
            <consortium name="Plant Systems Biology data submission"/>
        </authorList>
    </citation>
    <scope>NUCLEOTIDE SEQUENCE</scope>
    <source>
        <strain evidence="3">D6</strain>
    </source>
</reference>
<accession>A0A9N8H5A0</accession>
<feature type="compositionally biased region" description="Polar residues" evidence="2">
    <location>
        <begin position="168"/>
        <end position="190"/>
    </location>
</feature>
<feature type="region of interest" description="Disordered" evidence="2">
    <location>
        <begin position="92"/>
        <end position="113"/>
    </location>
</feature>
<gene>
    <name evidence="3" type="ORF">SEMRO_20_G014060.1</name>
</gene>
<organism evidence="3 4">
    <name type="scientific">Seminavis robusta</name>
    <dbReference type="NCBI Taxonomy" id="568900"/>
    <lineage>
        <taxon>Eukaryota</taxon>
        <taxon>Sar</taxon>
        <taxon>Stramenopiles</taxon>
        <taxon>Ochrophyta</taxon>
        <taxon>Bacillariophyta</taxon>
        <taxon>Bacillariophyceae</taxon>
        <taxon>Bacillariophycidae</taxon>
        <taxon>Naviculales</taxon>
        <taxon>Naviculaceae</taxon>
        <taxon>Seminavis</taxon>
    </lineage>
</organism>
<dbReference type="Proteomes" id="UP001153069">
    <property type="component" value="Unassembled WGS sequence"/>
</dbReference>
<comment type="caution">
    <text evidence="3">The sequence shown here is derived from an EMBL/GenBank/DDBJ whole genome shotgun (WGS) entry which is preliminary data.</text>
</comment>
<sequence length="415" mass="45889">MSDNSSNNNNSGNNNNSNQKRGSVKKLSASAPLTAKGYVATQQSLTGLVQELLATVKGLRREQKEQKEQIEELTSQLEDQKRLMKRLVQRGLVSSGGEEEPSTEAAATTEATPANLAKLRRELVGMIGNALAQQEEDIEAALIKVSNYKESGVTCQCPCCCSNNNEKMNPKQNVTVEQTSPESEISTPSDNDNEHDSSPSDQDCKNEEVIQSQSLKKEFDDFRTNILPKVFAQRTFHSNGTTMLGQLPATTTSTDATSFIDYPMKMVVSDEEAATDRQYTWSIEVSGGQWAVGIALSSSAYKWEPHNTTVWLLGDKKGEWAYRNDDTLWCNAKQRKKLDTTTSSAEGKWIVTLTLEFQPRTKIVLYGSVSQNQNQQQATVLFEMPWSNFKKPASTAFVPAVSVQGGSSVRFLGWQ</sequence>
<dbReference type="AlphaFoldDB" id="A0A9N8H5A0"/>
<protein>
    <submittedName>
        <fullName evidence="3">Uncharacterized protein</fullName>
    </submittedName>
</protein>
<dbReference type="InterPro" id="IPR043136">
    <property type="entry name" value="B30.2/SPRY_sf"/>
</dbReference>
<evidence type="ECO:0000313" key="3">
    <source>
        <dbReference type="EMBL" id="CAB9497458.1"/>
    </source>
</evidence>
<evidence type="ECO:0000313" key="4">
    <source>
        <dbReference type="Proteomes" id="UP001153069"/>
    </source>
</evidence>
<proteinExistence type="predicted"/>
<feature type="compositionally biased region" description="Low complexity" evidence="2">
    <location>
        <begin position="1"/>
        <end position="18"/>
    </location>
</feature>